<name>A0A8T3DAE0_9TELE</name>
<organism evidence="2 3">
    <name type="scientific">Albula goreensis</name>
    <dbReference type="NCBI Taxonomy" id="1534307"/>
    <lineage>
        <taxon>Eukaryota</taxon>
        <taxon>Metazoa</taxon>
        <taxon>Chordata</taxon>
        <taxon>Craniata</taxon>
        <taxon>Vertebrata</taxon>
        <taxon>Euteleostomi</taxon>
        <taxon>Actinopterygii</taxon>
        <taxon>Neopterygii</taxon>
        <taxon>Teleostei</taxon>
        <taxon>Albuliformes</taxon>
        <taxon>Albulidae</taxon>
        <taxon>Albula</taxon>
    </lineage>
</organism>
<dbReference type="AlphaFoldDB" id="A0A8T3DAE0"/>
<reference evidence="2" key="1">
    <citation type="submission" date="2021-01" db="EMBL/GenBank/DDBJ databases">
        <authorList>
            <person name="Zahm M."/>
            <person name="Roques C."/>
            <person name="Cabau C."/>
            <person name="Klopp C."/>
            <person name="Donnadieu C."/>
            <person name="Jouanno E."/>
            <person name="Lampietro C."/>
            <person name="Louis A."/>
            <person name="Herpin A."/>
            <person name="Echchiki A."/>
            <person name="Berthelot C."/>
            <person name="Parey E."/>
            <person name="Roest-Crollius H."/>
            <person name="Braasch I."/>
            <person name="Postlethwait J."/>
            <person name="Bobe J."/>
            <person name="Montfort J."/>
            <person name="Bouchez O."/>
            <person name="Begum T."/>
            <person name="Mejri S."/>
            <person name="Adams A."/>
            <person name="Chen W.-J."/>
            <person name="Guiguen Y."/>
        </authorList>
    </citation>
    <scope>NUCLEOTIDE SEQUENCE</scope>
    <source>
        <tissue evidence="2">Blood</tissue>
    </source>
</reference>
<proteinExistence type="predicted"/>
<dbReference type="EMBL" id="JAERUA010000012">
    <property type="protein sequence ID" value="KAI1893042.1"/>
    <property type="molecule type" value="Genomic_DNA"/>
</dbReference>
<keyword evidence="3" id="KW-1185">Reference proteome</keyword>
<feature type="compositionally biased region" description="Low complexity" evidence="1">
    <location>
        <begin position="177"/>
        <end position="188"/>
    </location>
</feature>
<comment type="caution">
    <text evidence="2">The sequence shown here is derived from an EMBL/GenBank/DDBJ whole genome shotgun (WGS) entry which is preliminary data.</text>
</comment>
<evidence type="ECO:0000313" key="3">
    <source>
        <dbReference type="Proteomes" id="UP000829720"/>
    </source>
</evidence>
<gene>
    <name evidence="2" type="ORF">AGOR_G00139810</name>
</gene>
<evidence type="ECO:0000313" key="2">
    <source>
        <dbReference type="EMBL" id="KAI1893042.1"/>
    </source>
</evidence>
<protein>
    <submittedName>
        <fullName evidence="2">Uncharacterized protein</fullName>
    </submittedName>
</protein>
<dbReference type="Proteomes" id="UP000829720">
    <property type="component" value="Unassembled WGS sequence"/>
</dbReference>
<feature type="region of interest" description="Disordered" evidence="1">
    <location>
        <begin position="177"/>
        <end position="205"/>
    </location>
</feature>
<dbReference type="OrthoDB" id="166134at2759"/>
<sequence length="216" mass="24072">MLKLRQKTYNLQHFRGHDKLNFLLWLSRNVGYVYCNIVLPWEQTIKLNDKYLLVMTTTVHVLFLFEFQFRKQQDKTLPKAPAQKECNYRWDGHCVFLLCSCRVRCRSRRFSDSNSTSSARPLSFASNMYARMLSICWSSSSSSMMSSSGGSPSSSKGLVEGLPAIVSLELSLKGFPSSSSSSKGLLPPATTSCPAVPSSSSSSKGLYSFLPLATSF</sequence>
<evidence type="ECO:0000256" key="1">
    <source>
        <dbReference type="SAM" id="MobiDB-lite"/>
    </source>
</evidence>
<accession>A0A8T3DAE0</accession>